<evidence type="ECO:0000313" key="6">
    <source>
        <dbReference type="Proteomes" id="UP000748332"/>
    </source>
</evidence>
<dbReference type="GO" id="GO:0032259">
    <property type="term" value="P:methylation"/>
    <property type="evidence" value="ECO:0007669"/>
    <property type="project" value="UniProtKB-KW"/>
</dbReference>
<dbReference type="InterPro" id="IPR026170">
    <property type="entry name" value="FAM173A/B"/>
</dbReference>
<reference evidence="5" key="2">
    <citation type="journal article" date="2021" name="Microbiome">
        <title>Successional dynamics and alternative stable states in a saline activated sludge microbial community over 9 years.</title>
        <authorList>
            <person name="Wang Y."/>
            <person name="Ye J."/>
            <person name="Ju F."/>
            <person name="Liu L."/>
            <person name="Boyd J.A."/>
            <person name="Deng Y."/>
            <person name="Parks D.H."/>
            <person name="Jiang X."/>
            <person name="Yin X."/>
            <person name="Woodcroft B.J."/>
            <person name="Tyson G.W."/>
            <person name="Hugenholtz P."/>
            <person name="Polz M.F."/>
            <person name="Zhang T."/>
        </authorList>
    </citation>
    <scope>NUCLEOTIDE SEQUENCE</scope>
    <source>
        <strain evidence="5">HKST-UBA16</strain>
    </source>
</reference>
<keyword evidence="4" id="KW-1133">Transmembrane helix</keyword>
<evidence type="ECO:0000256" key="4">
    <source>
        <dbReference type="SAM" id="Phobius"/>
    </source>
</evidence>
<dbReference type="CDD" id="cd02440">
    <property type="entry name" value="AdoMet_MTases"/>
    <property type="match status" value="1"/>
</dbReference>
<reference evidence="5" key="1">
    <citation type="submission" date="2020-04" db="EMBL/GenBank/DDBJ databases">
        <authorList>
            <person name="Zhang T."/>
        </authorList>
    </citation>
    <scope>NUCLEOTIDE SEQUENCE</scope>
    <source>
        <strain evidence="5">HKST-UBA16</strain>
    </source>
</reference>
<dbReference type="Proteomes" id="UP000748332">
    <property type="component" value="Unassembled WGS sequence"/>
</dbReference>
<dbReference type="InterPro" id="IPR029063">
    <property type="entry name" value="SAM-dependent_MTases_sf"/>
</dbReference>
<feature type="transmembrane region" description="Helical" evidence="4">
    <location>
        <begin position="6"/>
        <end position="30"/>
    </location>
</feature>
<evidence type="ECO:0000256" key="1">
    <source>
        <dbReference type="ARBA" id="ARBA00022603"/>
    </source>
</evidence>
<keyword evidence="2 5" id="KW-0808">Transferase</keyword>
<comment type="caution">
    <text evidence="5">The sequence shown here is derived from an EMBL/GenBank/DDBJ whole genome shotgun (WGS) entry which is preliminary data.</text>
</comment>
<sequence>MQKALLISSMLLAILFFAGVIVTYLANMILAPSIMTPRKIVPEILKSMNLKKGVKLIDLGSGDGRIIIGAVKLYNAKVVGYEISPILAMLSRLLKITKTGLKGSYEIKSDSIFRADLKGIDIVYCHLNEKAMKPLVKKLKQELQDNAKVFTFHYQFPEIKESAKHLLSNGDLVYEYSAKALQK</sequence>
<protein>
    <submittedName>
        <fullName evidence="5">Class I SAM-dependent methyltransferase</fullName>
        <ecNumber evidence="5">2.1.1.-</ecNumber>
    </submittedName>
</protein>
<dbReference type="Gene3D" id="3.40.50.150">
    <property type="entry name" value="Vaccinia Virus protein VP39"/>
    <property type="match status" value="1"/>
</dbReference>
<organism evidence="5 6">
    <name type="scientific">Candidatus Dojkabacteria bacterium</name>
    <dbReference type="NCBI Taxonomy" id="2099670"/>
    <lineage>
        <taxon>Bacteria</taxon>
        <taxon>Candidatus Dojkabacteria</taxon>
    </lineage>
</organism>
<gene>
    <name evidence="5" type="ORF">KC622_03460</name>
</gene>
<dbReference type="GO" id="GO:0016279">
    <property type="term" value="F:protein-lysine N-methyltransferase activity"/>
    <property type="evidence" value="ECO:0007669"/>
    <property type="project" value="InterPro"/>
</dbReference>
<proteinExistence type="predicted"/>
<keyword evidence="3" id="KW-0949">S-adenosyl-L-methionine</keyword>
<keyword evidence="1 5" id="KW-0489">Methyltransferase</keyword>
<dbReference type="EC" id="2.1.1.-" evidence="5"/>
<dbReference type="SUPFAM" id="SSF53335">
    <property type="entry name" value="S-adenosyl-L-methionine-dependent methyltransferases"/>
    <property type="match status" value="1"/>
</dbReference>
<dbReference type="AlphaFoldDB" id="A0A955KV68"/>
<evidence type="ECO:0000256" key="3">
    <source>
        <dbReference type="ARBA" id="ARBA00022691"/>
    </source>
</evidence>
<keyword evidence="4" id="KW-0812">Transmembrane</keyword>
<keyword evidence="4" id="KW-0472">Membrane</keyword>
<name>A0A955KV68_9BACT</name>
<evidence type="ECO:0000256" key="2">
    <source>
        <dbReference type="ARBA" id="ARBA00022679"/>
    </source>
</evidence>
<evidence type="ECO:0000313" key="5">
    <source>
        <dbReference type="EMBL" id="MCA9375362.1"/>
    </source>
</evidence>
<accession>A0A955KV68</accession>
<dbReference type="PANTHER" id="PTHR13610">
    <property type="entry name" value="METHYLTRANSFERASE DOMAIN-CONTAINING PROTEIN"/>
    <property type="match status" value="1"/>
</dbReference>
<dbReference type="EMBL" id="JAGQLM010000156">
    <property type="protein sequence ID" value="MCA9375362.1"/>
    <property type="molecule type" value="Genomic_DNA"/>
</dbReference>
<dbReference type="PANTHER" id="PTHR13610:SF9">
    <property type="entry name" value="FI06469P"/>
    <property type="match status" value="1"/>
</dbReference>